<feature type="coiled-coil region" evidence="1">
    <location>
        <begin position="106"/>
        <end position="193"/>
    </location>
</feature>
<name>A0AA39G132_MICHY</name>
<reference evidence="2" key="2">
    <citation type="submission" date="2023-03" db="EMBL/GenBank/DDBJ databases">
        <authorList>
            <person name="Inwood S.N."/>
            <person name="Skelly J.G."/>
            <person name="Guhlin J."/>
            <person name="Harrop T.W.R."/>
            <person name="Goldson S.G."/>
            <person name="Dearden P.K."/>
        </authorList>
    </citation>
    <scope>NUCLEOTIDE SEQUENCE</scope>
    <source>
        <strain evidence="2">Lincoln</strain>
        <tissue evidence="2">Whole body</tissue>
    </source>
</reference>
<comment type="caution">
    <text evidence="2">The sequence shown here is derived from an EMBL/GenBank/DDBJ whole genome shotgun (WGS) entry which is preliminary data.</text>
</comment>
<sequence>MDRTMDSISPANSDTSSGKASFLYRRDSSILVSSQRPATKILHKKNEEILRLQKEVKTMLQSTVNDKIKMEKEFKKVLKELGDKKQEIFHMNQTIWKLQQIQISNSEVLQKIIEDRENEILKMKNENKSLEIALNLKEEDMKKLKQDRDEILTKYHELLENMQEFIITYKKLSENEEEELKSLESIKQKRTKNYHVQQQLLLVLSTMVKNP</sequence>
<keyword evidence="1" id="KW-0175">Coiled coil</keyword>
<evidence type="ECO:0000256" key="1">
    <source>
        <dbReference type="SAM" id="Coils"/>
    </source>
</evidence>
<accession>A0AA39G132</accession>
<organism evidence="2 3">
    <name type="scientific">Microctonus hyperodae</name>
    <name type="common">Parasitoid wasp</name>
    <dbReference type="NCBI Taxonomy" id="165561"/>
    <lineage>
        <taxon>Eukaryota</taxon>
        <taxon>Metazoa</taxon>
        <taxon>Ecdysozoa</taxon>
        <taxon>Arthropoda</taxon>
        <taxon>Hexapoda</taxon>
        <taxon>Insecta</taxon>
        <taxon>Pterygota</taxon>
        <taxon>Neoptera</taxon>
        <taxon>Endopterygota</taxon>
        <taxon>Hymenoptera</taxon>
        <taxon>Apocrita</taxon>
        <taxon>Ichneumonoidea</taxon>
        <taxon>Braconidae</taxon>
        <taxon>Euphorinae</taxon>
        <taxon>Microctonus</taxon>
    </lineage>
</organism>
<dbReference type="Proteomes" id="UP001168972">
    <property type="component" value="Unassembled WGS sequence"/>
</dbReference>
<keyword evidence="3" id="KW-1185">Reference proteome</keyword>
<dbReference type="AlphaFoldDB" id="A0AA39G132"/>
<dbReference type="EMBL" id="JAQQBR010000003">
    <property type="protein sequence ID" value="KAK0179564.1"/>
    <property type="molecule type" value="Genomic_DNA"/>
</dbReference>
<evidence type="ECO:0000313" key="3">
    <source>
        <dbReference type="Proteomes" id="UP001168972"/>
    </source>
</evidence>
<protein>
    <submittedName>
        <fullName evidence="2">Uncharacterized protein</fullName>
    </submittedName>
</protein>
<proteinExistence type="predicted"/>
<evidence type="ECO:0000313" key="2">
    <source>
        <dbReference type="EMBL" id="KAK0179564.1"/>
    </source>
</evidence>
<reference evidence="2" key="1">
    <citation type="journal article" date="2023" name="bioRxiv">
        <title>Scaffold-level genome assemblies of two parasitoid biocontrol wasps reveal the parthenogenesis mechanism and an associated novel virus.</title>
        <authorList>
            <person name="Inwood S."/>
            <person name="Skelly J."/>
            <person name="Guhlin J."/>
            <person name="Harrop T."/>
            <person name="Goldson S."/>
            <person name="Dearden P."/>
        </authorList>
    </citation>
    <scope>NUCLEOTIDE SEQUENCE</scope>
    <source>
        <strain evidence="2">Lincoln</strain>
        <tissue evidence="2">Whole body</tissue>
    </source>
</reference>
<gene>
    <name evidence="2" type="ORF">PV327_005305</name>
</gene>